<evidence type="ECO:0000313" key="2">
    <source>
        <dbReference type="Proteomes" id="UP000692954"/>
    </source>
</evidence>
<dbReference type="EMBL" id="CAJJDN010000034">
    <property type="protein sequence ID" value="CAD8076344.1"/>
    <property type="molecule type" value="Genomic_DNA"/>
</dbReference>
<dbReference type="Proteomes" id="UP000692954">
    <property type="component" value="Unassembled WGS sequence"/>
</dbReference>
<proteinExistence type="predicted"/>
<dbReference type="AlphaFoldDB" id="A0A8S1MN98"/>
<comment type="caution">
    <text evidence="1">The sequence shown here is derived from an EMBL/GenBank/DDBJ whole genome shotgun (WGS) entry which is preliminary data.</text>
</comment>
<organism evidence="1 2">
    <name type="scientific">Paramecium sonneborni</name>
    <dbReference type="NCBI Taxonomy" id="65129"/>
    <lineage>
        <taxon>Eukaryota</taxon>
        <taxon>Sar</taxon>
        <taxon>Alveolata</taxon>
        <taxon>Ciliophora</taxon>
        <taxon>Intramacronucleata</taxon>
        <taxon>Oligohymenophorea</taxon>
        <taxon>Peniculida</taxon>
        <taxon>Parameciidae</taxon>
        <taxon>Paramecium</taxon>
    </lineage>
</organism>
<gene>
    <name evidence="1" type="ORF">PSON_ATCC_30995.1.T0340329</name>
</gene>
<keyword evidence="2" id="KW-1185">Reference proteome</keyword>
<accession>A0A8S1MN98</accession>
<name>A0A8S1MN98_9CILI</name>
<reference evidence="1" key="1">
    <citation type="submission" date="2021-01" db="EMBL/GenBank/DDBJ databases">
        <authorList>
            <consortium name="Genoscope - CEA"/>
            <person name="William W."/>
        </authorList>
    </citation>
    <scope>NUCLEOTIDE SEQUENCE</scope>
</reference>
<protein>
    <submittedName>
        <fullName evidence="1">Uncharacterized protein</fullName>
    </submittedName>
</protein>
<sequence>MADSCIRPQKILRWIAWNDQNGISKQYISTLFHISQLRRICIASKNDVGYVKTIWFGFTANLQISRIVRQ</sequence>
<evidence type="ECO:0000313" key="1">
    <source>
        <dbReference type="EMBL" id="CAD8076344.1"/>
    </source>
</evidence>